<dbReference type="EMBL" id="JAZHRV010000001">
    <property type="protein sequence ID" value="MEH2554059.1"/>
    <property type="molecule type" value="Genomic_DNA"/>
</dbReference>
<keyword evidence="1" id="KW-1133">Transmembrane helix</keyword>
<feature type="domain" description="DUF6418" evidence="2">
    <location>
        <begin position="345"/>
        <end position="450"/>
    </location>
</feature>
<organism evidence="3 4">
    <name type="scientific">Bradyrhizobium algeriense</name>
    <dbReference type="NCBI Taxonomy" id="634784"/>
    <lineage>
        <taxon>Bacteria</taxon>
        <taxon>Pseudomonadati</taxon>
        <taxon>Pseudomonadota</taxon>
        <taxon>Alphaproteobacteria</taxon>
        <taxon>Hyphomicrobiales</taxon>
        <taxon>Nitrobacteraceae</taxon>
        <taxon>Bradyrhizobium</taxon>
    </lineage>
</organism>
<dbReference type="InterPro" id="IPR046303">
    <property type="entry name" value="DUF6418"/>
</dbReference>
<feature type="transmembrane region" description="Helical" evidence="1">
    <location>
        <begin position="20"/>
        <end position="44"/>
    </location>
</feature>
<protein>
    <recommendedName>
        <fullName evidence="2">DUF6418 domain-containing protein</fullName>
    </recommendedName>
</protein>
<reference evidence="3 4" key="1">
    <citation type="submission" date="2024-02" db="EMBL/GenBank/DDBJ databases">
        <title>Adaptive strategies in a cosmopolitan and abundant soil bacterium.</title>
        <authorList>
            <person name="Carini P."/>
        </authorList>
    </citation>
    <scope>NUCLEOTIDE SEQUENCE [LARGE SCALE GENOMIC DNA]</scope>
    <source>
        <strain evidence="3 4">AZCC 1608</strain>
    </source>
</reference>
<sequence length="482" mass="53107">MLGLRIGWDDGVIGSAVDSGSLLAALASVAAVAIFVSVSLWIAVKRPGLGMIFFFVLFAFAWRLVSVLYIDVFGPIFSDQLALEIGPGVSVLPIAISQGIVVIALLFSFRRQRVLQLVGPDESGLASRLPPGRFSLSDLAFLAAALFVVALWVELLVRGPIPLFAGIERFDYTRLYGGSLHHRLLEWGPMLVFQLGIFFAIPLLHDEPSDRRFGALFGALILYLFLAGHRFSSLYVYSSFFVMPIGAVLIGRQAKSRSLGEIASRKLLRYLAVGGVVLLVLIAGAVAYSYIVVRGEGGVLLSKLSQRILIQQGEMWWMTYDRVFQHNDWNSSHAAYKLFVDPFDPARNSTMQFLMELALPLQRAHYIIAQGSAYTGGWPEVFFELGGPIAGFALVALSAIIFSEFMFLMTRCIIQERFATCFFLTPILFALSITIVSGMVNSFVQMTFLIKVAVALVAYITEDKWRLHLVLPGHSAGSEKEA</sequence>
<feature type="transmembrane region" description="Helical" evidence="1">
    <location>
        <begin position="234"/>
        <end position="250"/>
    </location>
</feature>
<evidence type="ECO:0000313" key="3">
    <source>
        <dbReference type="EMBL" id="MEH2554059.1"/>
    </source>
</evidence>
<feature type="transmembrane region" description="Helical" evidence="1">
    <location>
        <begin position="139"/>
        <end position="167"/>
    </location>
</feature>
<dbReference type="Proteomes" id="UP001364224">
    <property type="component" value="Unassembled WGS sequence"/>
</dbReference>
<feature type="transmembrane region" description="Helical" evidence="1">
    <location>
        <begin position="187"/>
        <end position="205"/>
    </location>
</feature>
<comment type="caution">
    <text evidence="3">The sequence shown here is derived from an EMBL/GenBank/DDBJ whole genome shotgun (WGS) entry which is preliminary data.</text>
</comment>
<feature type="transmembrane region" description="Helical" evidence="1">
    <location>
        <begin position="270"/>
        <end position="291"/>
    </location>
</feature>
<keyword evidence="1" id="KW-0812">Transmembrane</keyword>
<evidence type="ECO:0000313" key="4">
    <source>
        <dbReference type="Proteomes" id="UP001364224"/>
    </source>
</evidence>
<feature type="transmembrane region" description="Helical" evidence="1">
    <location>
        <begin position="51"/>
        <end position="70"/>
    </location>
</feature>
<dbReference type="Pfam" id="PF19982">
    <property type="entry name" value="DUF6418"/>
    <property type="match status" value="1"/>
</dbReference>
<proteinExistence type="predicted"/>
<evidence type="ECO:0000256" key="1">
    <source>
        <dbReference type="SAM" id="Phobius"/>
    </source>
</evidence>
<keyword evidence="4" id="KW-1185">Reference proteome</keyword>
<evidence type="ECO:0000259" key="2">
    <source>
        <dbReference type="Pfam" id="PF19982"/>
    </source>
</evidence>
<keyword evidence="1" id="KW-0472">Membrane</keyword>
<feature type="transmembrane region" description="Helical" evidence="1">
    <location>
        <begin position="389"/>
        <end position="409"/>
    </location>
</feature>
<feature type="transmembrane region" description="Helical" evidence="1">
    <location>
        <begin position="418"/>
        <end position="437"/>
    </location>
</feature>
<feature type="transmembrane region" description="Helical" evidence="1">
    <location>
        <begin position="212"/>
        <end position="228"/>
    </location>
</feature>
<name>A0ABU8B6A5_9BRAD</name>
<gene>
    <name evidence="3" type="ORF">V1286_001588</name>
</gene>
<accession>A0ABU8B6A5</accession>
<feature type="transmembrane region" description="Helical" evidence="1">
    <location>
        <begin position="90"/>
        <end position="109"/>
    </location>
</feature>